<dbReference type="Proteomes" id="UP000799118">
    <property type="component" value="Unassembled WGS sequence"/>
</dbReference>
<organism evidence="2 3">
    <name type="scientific">Gymnopus androsaceus JB14</name>
    <dbReference type="NCBI Taxonomy" id="1447944"/>
    <lineage>
        <taxon>Eukaryota</taxon>
        <taxon>Fungi</taxon>
        <taxon>Dikarya</taxon>
        <taxon>Basidiomycota</taxon>
        <taxon>Agaricomycotina</taxon>
        <taxon>Agaricomycetes</taxon>
        <taxon>Agaricomycetidae</taxon>
        <taxon>Agaricales</taxon>
        <taxon>Marasmiineae</taxon>
        <taxon>Omphalotaceae</taxon>
        <taxon>Gymnopus</taxon>
    </lineage>
</organism>
<protein>
    <recommendedName>
        <fullName evidence="4">CxC1-like cysteine cluster associated with KDZ transposases domain-containing protein</fullName>
    </recommendedName>
</protein>
<evidence type="ECO:0000256" key="1">
    <source>
        <dbReference type="SAM" id="MobiDB-lite"/>
    </source>
</evidence>
<accession>A0A6A4GU53</accession>
<evidence type="ECO:0000313" key="3">
    <source>
        <dbReference type="Proteomes" id="UP000799118"/>
    </source>
</evidence>
<proteinExistence type="predicted"/>
<sequence length="830" mass="95786">MLVLERIDIIICDCRPAPLQLLRWGLFGCAPIHPTLAVELQVLNLVTGLFLRISPNNTAVSGTLEAFLEDRGYVMKGEDPLRRRFSNALQWYNILQDRASHFIDELIDVAREERLREDQEEHEVPVETPTEGSVPLLRPSKYLRARCPICFGGKSCPSNQLNAFACIDAVFTQKNNKHASRDPPREHPKTVFIPESEVKLWEDYVAEVRPSQANNDKRAPSATNDHCEGSLRVPNSVLDACEDSFTAADGTRQKASTQFFDSTGLMGMLCHHDRVLWLVNMTSPGERQHYVFTLVERLFNHLPSWFTVGILYDVACSTHRSCVKWDFLKPYRSCVKWDFLKPYLPRITFAISCKGFGLTDGEGCEQFWHSICMLVAYLRVCGHYQRLYTLDRQIQHGNKESLRGLGKWVARKWRLAQMKREEVNREVVKSGQSPDLLRVQWSEQVAAQTKPLPRQSKNAGKKAIEEAIRIRTVIGTLEARIARLEVVACDLNEPPYLMTEAQEKLPGLMKELKDKKRSLLHMERALGVDQMNTYRHLASSEFITLRMNARAKKIRLRDRLRARKFERDRVERAVRRQQYNERKIQGHTEDSVKRREPGITKLAKEYNSLCEKMCVLIGRRSAPRNAVAPEPILLKELFGLDVDDAIWQDVGLDDTADTGAPPEWLCNDKVRKGIKAILERDRCDEELQQLRRERRSLFEWMEEEWTVLQWAIQEVMALGDAVLLYHFHERKAELLRLCVRWRRAMRDMPEDVRLPKWAPPIEELDAMERDLGSEVWGTEDETIEKQDSDDELTSSGESDLDVLDPGLLERLDALEVADWAEPELDGDVFF</sequence>
<dbReference type="InterPro" id="IPR040521">
    <property type="entry name" value="KDZ"/>
</dbReference>
<dbReference type="PANTHER" id="PTHR33096:SF1">
    <property type="entry name" value="CXC1-LIKE CYSTEINE CLUSTER ASSOCIATED WITH KDZ TRANSPOSASES DOMAIN-CONTAINING PROTEIN"/>
    <property type="match status" value="1"/>
</dbReference>
<name>A0A6A4GU53_9AGAR</name>
<evidence type="ECO:0008006" key="4">
    <source>
        <dbReference type="Google" id="ProtNLM"/>
    </source>
</evidence>
<feature type="region of interest" description="Disordered" evidence="1">
    <location>
        <begin position="777"/>
        <end position="801"/>
    </location>
</feature>
<dbReference type="PANTHER" id="PTHR33096">
    <property type="entry name" value="CXC2 DOMAIN-CONTAINING PROTEIN"/>
    <property type="match status" value="1"/>
</dbReference>
<reference evidence="2" key="1">
    <citation type="journal article" date="2019" name="Environ. Microbiol.">
        <title>Fungal ecological strategies reflected in gene transcription - a case study of two litter decomposers.</title>
        <authorList>
            <person name="Barbi F."/>
            <person name="Kohler A."/>
            <person name="Barry K."/>
            <person name="Baskaran P."/>
            <person name="Daum C."/>
            <person name="Fauchery L."/>
            <person name="Ihrmark K."/>
            <person name="Kuo A."/>
            <person name="LaButti K."/>
            <person name="Lipzen A."/>
            <person name="Morin E."/>
            <person name="Grigoriev I.V."/>
            <person name="Henrissat B."/>
            <person name="Lindahl B."/>
            <person name="Martin F."/>
        </authorList>
    </citation>
    <scope>NUCLEOTIDE SEQUENCE</scope>
    <source>
        <strain evidence="2">JB14</strain>
    </source>
</reference>
<gene>
    <name evidence="2" type="ORF">BT96DRAFT_1072405</name>
</gene>
<dbReference type="Pfam" id="PF18758">
    <property type="entry name" value="KDZ"/>
    <property type="match status" value="1"/>
</dbReference>
<dbReference type="EMBL" id="ML769723">
    <property type="protein sequence ID" value="KAE9388860.1"/>
    <property type="molecule type" value="Genomic_DNA"/>
</dbReference>
<evidence type="ECO:0000313" key="2">
    <source>
        <dbReference type="EMBL" id="KAE9388860.1"/>
    </source>
</evidence>
<dbReference type="AlphaFoldDB" id="A0A6A4GU53"/>
<dbReference type="OrthoDB" id="3237105at2759"/>
<keyword evidence="3" id="KW-1185">Reference proteome</keyword>